<dbReference type="RefSeq" id="WP_256652386.1">
    <property type="nucleotide sequence ID" value="NZ_JANIAA010000017.1"/>
</dbReference>
<dbReference type="SUPFAM" id="SSF46894">
    <property type="entry name" value="C-terminal effector domain of the bipartite response regulators"/>
    <property type="match status" value="1"/>
</dbReference>
<dbReference type="CDD" id="cd06170">
    <property type="entry name" value="LuxR_C_like"/>
    <property type="match status" value="1"/>
</dbReference>
<dbReference type="SUPFAM" id="SSF48452">
    <property type="entry name" value="TPR-like"/>
    <property type="match status" value="1"/>
</dbReference>
<dbReference type="Pfam" id="PF13191">
    <property type="entry name" value="AAA_16"/>
    <property type="match status" value="1"/>
</dbReference>
<comment type="caution">
    <text evidence="5">The sequence shown here is derived from an EMBL/GenBank/DDBJ whole genome shotgun (WGS) entry which is preliminary data.</text>
</comment>
<evidence type="ECO:0000256" key="3">
    <source>
        <dbReference type="SAM" id="MobiDB-lite"/>
    </source>
</evidence>
<dbReference type="InterPro" id="IPR011990">
    <property type="entry name" value="TPR-like_helical_dom_sf"/>
</dbReference>
<dbReference type="PRINTS" id="PR00038">
    <property type="entry name" value="HTHLUXR"/>
</dbReference>
<keyword evidence="6" id="KW-1185">Reference proteome</keyword>
<dbReference type="SMART" id="SM00421">
    <property type="entry name" value="HTH_LUXR"/>
    <property type="match status" value="1"/>
</dbReference>
<dbReference type="InterPro" id="IPR036388">
    <property type="entry name" value="WH-like_DNA-bd_sf"/>
</dbReference>
<keyword evidence="2" id="KW-0067">ATP-binding</keyword>
<keyword evidence="1" id="KW-0547">Nucleotide-binding</keyword>
<feature type="domain" description="HTH luxR-type" evidence="4">
    <location>
        <begin position="899"/>
        <end position="964"/>
    </location>
</feature>
<dbReference type="Pfam" id="PF00196">
    <property type="entry name" value="GerE"/>
    <property type="match status" value="1"/>
</dbReference>
<evidence type="ECO:0000256" key="2">
    <source>
        <dbReference type="ARBA" id="ARBA00022840"/>
    </source>
</evidence>
<dbReference type="InterPro" id="IPR027417">
    <property type="entry name" value="P-loop_NTPase"/>
</dbReference>
<dbReference type="PROSITE" id="PS00622">
    <property type="entry name" value="HTH_LUXR_1"/>
    <property type="match status" value="1"/>
</dbReference>
<feature type="region of interest" description="Disordered" evidence="3">
    <location>
        <begin position="145"/>
        <end position="183"/>
    </location>
</feature>
<evidence type="ECO:0000259" key="4">
    <source>
        <dbReference type="PROSITE" id="PS50043"/>
    </source>
</evidence>
<dbReference type="EMBL" id="JANIAA010000017">
    <property type="protein sequence ID" value="MCQ8191378.1"/>
    <property type="molecule type" value="Genomic_DNA"/>
</dbReference>
<dbReference type="PANTHER" id="PTHR16305:SF35">
    <property type="entry name" value="TRANSCRIPTIONAL ACTIVATOR DOMAIN"/>
    <property type="match status" value="1"/>
</dbReference>
<proteinExistence type="predicted"/>
<dbReference type="PROSITE" id="PS50043">
    <property type="entry name" value="HTH_LUXR_2"/>
    <property type="match status" value="1"/>
</dbReference>
<dbReference type="Gene3D" id="1.10.10.10">
    <property type="entry name" value="Winged helix-like DNA-binding domain superfamily/Winged helix DNA-binding domain"/>
    <property type="match status" value="1"/>
</dbReference>
<evidence type="ECO:0000313" key="6">
    <source>
        <dbReference type="Proteomes" id="UP001204746"/>
    </source>
</evidence>
<accession>A0ABT1V1W1</accession>
<evidence type="ECO:0000313" key="5">
    <source>
        <dbReference type="EMBL" id="MCQ8191378.1"/>
    </source>
</evidence>
<dbReference type="Gene3D" id="1.25.40.10">
    <property type="entry name" value="Tetratricopeptide repeat domain"/>
    <property type="match status" value="1"/>
</dbReference>
<dbReference type="SUPFAM" id="SSF52540">
    <property type="entry name" value="P-loop containing nucleoside triphosphate hydrolases"/>
    <property type="match status" value="1"/>
</dbReference>
<organism evidence="5 6">
    <name type="scientific">Streptomyces rugosispiralis</name>
    <dbReference type="NCBI Taxonomy" id="2967341"/>
    <lineage>
        <taxon>Bacteria</taxon>
        <taxon>Bacillati</taxon>
        <taxon>Actinomycetota</taxon>
        <taxon>Actinomycetes</taxon>
        <taxon>Kitasatosporales</taxon>
        <taxon>Streptomycetaceae</taxon>
        <taxon>Streptomyces</taxon>
    </lineage>
</organism>
<dbReference type="InterPro" id="IPR016032">
    <property type="entry name" value="Sig_transdc_resp-reg_C-effctor"/>
</dbReference>
<dbReference type="InterPro" id="IPR041664">
    <property type="entry name" value="AAA_16"/>
</dbReference>
<gene>
    <name evidence="5" type="ORF">NP777_24535</name>
</gene>
<dbReference type="PANTHER" id="PTHR16305">
    <property type="entry name" value="TESTICULAR SOLUBLE ADENYLYL CYCLASE"/>
    <property type="match status" value="1"/>
</dbReference>
<name>A0ABT1V1W1_9ACTN</name>
<sequence length="966" mass="102134">MVGRESESAAVLGLTSGVLILTGEPGTGKSTLLGLAADRHRGRVLRMTGSESEANLTFAGLHQLLRPVLGDAARLPGRQRSALLGAMGLADDLGGSGAGDVGLGGTGREATVPGRVTPENTGQAELGNAHPINAHLIRYGEPGGAHVRDGEPGGAHVRDGEPRDAHVREAEPDGGDTRPGGPPDRLLLGVALLTLLSDLARQSPLLVVADDLQWIDAGSLELLAFAARRIGDEPLAVLAGARDRADEGARGGATAPFSGFPLLTLDPLDATAAGLLLDRQPYPPTGSRRLRILDQAAGNPLALIELARANDACGADSADSADAELLPPTDRLMRVFAADLETLPEATRQALLLVAADDRAVAGRVEALAPAEAAGLLRITGGGRDGWRARFRHPLIRSAIYHSVPLAARRQAHRDLATLLGAEPDRRAWHLAAAAEGPDEEIAAALEESAARARERGGYTAATTALERAAELSPERRDRARRLVAAAGAAVSTGQPHWVRRLAARAATLTDDPELSAEASLRVGQVLTLSTEHDTAMSLLLRAAEDPKLRRAALSSASVAGFYSGDEEYRRTVRARAHDDPWTLAVTDPTAHRSERVAAIPALVERADGDPARLISLGAMAWLLDETALAVRIFDDALHRWRLGGSLPIGLGCSAGWSYLDHGLWAQARTAAVNTNSAGAGLPHLDAAARSLEAAALALTGRTDEARTAGSAALSLVDPHRSRAVAVRARWALGMAAVADGDHVGAYEQFRLLFTADGDPVHYACSYPGVAELAAAAVRTGHGAEAAAIVERTADRLADDPSPRMRILIHRARALLEPSRAEPHFTAALAEPGAGQWPFERAQILLDHAEWLRRRHRITEARHQLNTALETFRRLGAPSWIDRTQAELRAAGVESAPAGPDALTSLSPQQQHIIRLAAQGLSNREIGERLFLSPRTVGSHLYRSFPKLGVTARSQLRDLIEASGRT</sequence>
<evidence type="ECO:0000256" key="1">
    <source>
        <dbReference type="ARBA" id="ARBA00022741"/>
    </source>
</evidence>
<protein>
    <submittedName>
        <fullName evidence="5">AAA family ATPase</fullName>
    </submittedName>
</protein>
<feature type="compositionally biased region" description="Basic and acidic residues" evidence="3">
    <location>
        <begin position="146"/>
        <end position="171"/>
    </location>
</feature>
<dbReference type="Proteomes" id="UP001204746">
    <property type="component" value="Unassembled WGS sequence"/>
</dbReference>
<dbReference type="InterPro" id="IPR000792">
    <property type="entry name" value="Tscrpt_reg_LuxR_C"/>
</dbReference>
<reference evidence="5 6" key="1">
    <citation type="submission" date="2022-07" db="EMBL/GenBank/DDBJ databases">
        <authorList>
            <person name="Phongsopitanun W."/>
            <person name="Tanasupawat S."/>
        </authorList>
    </citation>
    <scope>NUCLEOTIDE SEQUENCE [LARGE SCALE GENOMIC DNA]</scope>
    <source>
        <strain evidence="5 6">RCU-064</strain>
    </source>
</reference>